<dbReference type="EMBL" id="MU251394">
    <property type="protein sequence ID" value="KAG9237039.1"/>
    <property type="molecule type" value="Genomic_DNA"/>
</dbReference>
<keyword evidence="8" id="KW-0862">Zinc</keyword>
<evidence type="ECO:0000256" key="6">
    <source>
        <dbReference type="ARBA" id="ARBA00022771"/>
    </source>
</evidence>
<dbReference type="GO" id="GO:0016020">
    <property type="term" value="C:membrane"/>
    <property type="evidence" value="ECO:0007669"/>
    <property type="project" value="UniProtKB-SubCell"/>
</dbReference>
<evidence type="ECO:0000313" key="15">
    <source>
        <dbReference type="Proteomes" id="UP000824998"/>
    </source>
</evidence>
<proteinExistence type="predicted"/>
<feature type="domain" description="RING-type" evidence="13">
    <location>
        <begin position="117"/>
        <end position="162"/>
    </location>
</feature>
<accession>A0A9P7YNR1</accession>
<feature type="compositionally biased region" description="Basic and acidic residues" evidence="12">
    <location>
        <begin position="9"/>
        <end position="24"/>
    </location>
</feature>
<dbReference type="InterPro" id="IPR013083">
    <property type="entry name" value="Znf_RING/FYVE/PHD"/>
</dbReference>
<evidence type="ECO:0000256" key="2">
    <source>
        <dbReference type="ARBA" id="ARBA00004906"/>
    </source>
</evidence>
<evidence type="ECO:0000256" key="4">
    <source>
        <dbReference type="ARBA" id="ARBA00022692"/>
    </source>
</evidence>
<protein>
    <recommendedName>
        <fullName evidence="13">RING-type domain-containing protein</fullName>
    </recommendedName>
</protein>
<dbReference type="PANTHER" id="PTHR45768:SF18">
    <property type="entry name" value="RING-H2 FINGER PROTEIN ATL47-RELATED"/>
    <property type="match status" value="1"/>
</dbReference>
<dbReference type="PROSITE" id="PS50089">
    <property type="entry name" value="ZF_RING_2"/>
    <property type="match status" value="1"/>
</dbReference>
<evidence type="ECO:0000256" key="10">
    <source>
        <dbReference type="ARBA" id="ARBA00023136"/>
    </source>
</evidence>
<dbReference type="GO" id="GO:0016740">
    <property type="term" value="F:transferase activity"/>
    <property type="evidence" value="ECO:0007669"/>
    <property type="project" value="UniProtKB-KW"/>
</dbReference>
<keyword evidence="10" id="KW-0472">Membrane</keyword>
<gene>
    <name evidence="14" type="ORF">BJ875DRAFT_184222</name>
</gene>
<comment type="caution">
    <text evidence="14">The sequence shown here is derived from an EMBL/GenBank/DDBJ whole genome shotgun (WGS) entry which is preliminary data.</text>
</comment>
<dbReference type="Pfam" id="PF13639">
    <property type="entry name" value="zf-RING_2"/>
    <property type="match status" value="1"/>
</dbReference>
<comment type="pathway">
    <text evidence="2">Protein modification; protein ubiquitination.</text>
</comment>
<sequence length="188" mass="21451">MASPYFVEHGVKPETSKRASRRPDMSSFFAQLEINQSTNSRAQPTPADEAALDRMLRDQFASLVTSSHDDENRHLLEGLMEQLQDDEKSKKVAGVPQTYIDELERVPKKYLKRSEKCPICAEPFLEDEYPLVVVLSCHPTHRFDLECVAPWLLRVGTCPLDRKDLLKKKEIPKAEDDDEEDDEGGMFG</sequence>
<evidence type="ECO:0000256" key="8">
    <source>
        <dbReference type="ARBA" id="ARBA00022833"/>
    </source>
</evidence>
<dbReference type="Gene3D" id="3.30.40.10">
    <property type="entry name" value="Zinc/RING finger domain, C3HC4 (zinc finger)"/>
    <property type="match status" value="1"/>
</dbReference>
<name>A0A9P7YNR1_9HELO</name>
<keyword evidence="6 11" id="KW-0863">Zinc-finger</keyword>
<feature type="region of interest" description="Disordered" evidence="12">
    <location>
        <begin position="1"/>
        <end position="25"/>
    </location>
</feature>
<comment type="subcellular location">
    <subcellularLocation>
        <location evidence="1">Membrane</location>
        <topology evidence="1">Single-pass membrane protein</topology>
    </subcellularLocation>
</comment>
<evidence type="ECO:0000313" key="14">
    <source>
        <dbReference type="EMBL" id="KAG9237039.1"/>
    </source>
</evidence>
<dbReference type="AlphaFoldDB" id="A0A9P7YNR1"/>
<keyword evidence="9" id="KW-1133">Transmembrane helix</keyword>
<keyword evidence="3" id="KW-0808">Transferase</keyword>
<evidence type="ECO:0000256" key="12">
    <source>
        <dbReference type="SAM" id="MobiDB-lite"/>
    </source>
</evidence>
<reference evidence="14" key="1">
    <citation type="journal article" date="2021" name="IMA Fungus">
        <title>Genomic characterization of three marine fungi, including Emericellopsis atlantica sp. nov. with signatures of a generalist lifestyle and marine biomass degradation.</title>
        <authorList>
            <person name="Hagestad O.C."/>
            <person name="Hou L."/>
            <person name="Andersen J.H."/>
            <person name="Hansen E.H."/>
            <person name="Altermark B."/>
            <person name="Li C."/>
            <person name="Kuhnert E."/>
            <person name="Cox R.J."/>
            <person name="Crous P.W."/>
            <person name="Spatafora J.W."/>
            <person name="Lail K."/>
            <person name="Amirebrahimi M."/>
            <person name="Lipzen A."/>
            <person name="Pangilinan J."/>
            <person name="Andreopoulos W."/>
            <person name="Hayes R.D."/>
            <person name="Ng V."/>
            <person name="Grigoriev I.V."/>
            <person name="Jackson S.A."/>
            <person name="Sutton T.D.S."/>
            <person name="Dobson A.D.W."/>
            <person name="Rama T."/>
        </authorList>
    </citation>
    <scope>NUCLEOTIDE SEQUENCE</scope>
    <source>
        <strain evidence="14">TRa018bII</strain>
    </source>
</reference>
<keyword evidence="7" id="KW-0833">Ubl conjugation pathway</keyword>
<feature type="compositionally biased region" description="Acidic residues" evidence="12">
    <location>
        <begin position="175"/>
        <end position="188"/>
    </location>
</feature>
<dbReference type="SUPFAM" id="SSF57850">
    <property type="entry name" value="RING/U-box"/>
    <property type="match status" value="1"/>
</dbReference>
<feature type="region of interest" description="Disordered" evidence="12">
    <location>
        <begin position="169"/>
        <end position="188"/>
    </location>
</feature>
<dbReference type="OrthoDB" id="8062037at2759"/>
<evidence type="ECO:0000256" key="7">
    <source>
        <dbReference type="ARBA" id="ARBA00022786"/>
    </source>
</evidence>
<evidence type="ECO:0000256" key="9">
    <source>
        <dbReference type="ARBA" id="ARBA00022989"/>
    </source>
</evidence>
<dbReference type="InterPro" id="IPR001841">
    <property type="entry name" value="Znf_RING"/>
</dbReference>
<evidence type="ECO:0000256" key="11">
    <source>
        <dbReference type="PROSITE-ProRule" id="PRU00175"/>
    </source>
</evidence>
<dbReference type="GO" id="GO:0008270">
    <property type="term" value="F:zinc ion binding"/>
    <property type="evidence" value="ECO:0007669"/>
    <property type="project" value="UniProtKB-KW"/>
</dbReference>
<dbReference type="PANTHER" id="PTHR45768">
    <property type="entry name" value="E3 UBIQUITIN-PROTEIN LIGASE RNF13-LIKE"/>
    <property type="match status" value="1"/>
</dbReference>
<evidence type="ECO:0000256" key="3">
    <source>
        <dbReference type="ARBA" id="ARBA00022679"/>
    </source>
</evidence>
<evidence type="ECO:0000256" key="5">
    <source>
        <dbReference type="ARBA" id="ARBA00022723"/>
    </source>
</evidence>
<keyword evidence="5" id="KW-0479">Metal-binding</keyword>
<evidence type="ECO:0000259" key="13">
    <source>
        <dbReference type="PROSITE" id="PS50089"/>
    </source>
</evidence>
<keyword evidence="15" id="KW-1185">Reference proteome</keyword>
<evidence type="ECO:0000256" key="1">
    <source>
        <dbReference type="ARBA" id="ARBA00004167"/>
    </source>
</evidence>
<organism evidence="14 15">
    <name type="scientific">Amylocarpus encephaloides</name>
    <dbReference type="NCBI Taxonomy" id="45428"/>
    <lineage>
        <taxon>Eukaryota</taxon>
        <taxon>Fungi</taxon>
        <taxon>Dikarya</taxon>
        <taxon>Ascomycota</taxon>
        <taxon>Pezizomycotina</taxon>
        <taxon>Leotiomycetes</taxon>
        <taxon>Helotiales</taxon>
        <taxon>Helotiales incertae sedis</taxon>
        <taxon>Amylocarpus</taxon>
    </lineage>
</organism>
<keyword evidence="4" id="KW-0812">Transmembrane</keyword>
<dbReference type="Proteomes" id="UP000824998">
    <property type="component" value="Unassembled WGS sequence"/>
</dbReference>